<evidence type="ECO:0000256" key="5">
    <source>
        <dbReference type="ARBA" id="ARBA00012518"/>
    </source>
</evidence>
<dbReference type="NCBIfam" id="NF000755">
    <property type="entry name" value="PRK00046.1"/>
    <property type="match status" value="1"/>
</dbReference>
<dbReference type="Pfam" id="PF02873">
    <property type="entry name" value="MurB_C"/>
    <property type="match status" value="1"/>
</dbReference>
<dbReference type="PANTHER" id="PTHR21071">
    <property type="entry name" value="UDP-N-ACETYLENOLPYRUVOYLGLUCOSAMINE REDUCTASE"/>
    <property type="match status" value="1"/>
</dbReference>
<evidence type="ECO:0000256" key="16">
    <source>
        <dbReference type="ARBA" id="ARBA00048914"/>
    </source>
</evidence>
<evidence type="ECO:0000256" key="6">
    <source>
        <dbReference type="ARBA" id="ARBA00022490"/>
    </source>
</evidence>
<dbReference type="EC" id="1.3.1.98" evidence="5"/>
<keyword evidence="13" id="KW-0560">Oxidoreductase</keyword>
<dbReference type="SUPFAM" id="SSF56176">
    <property type="entry name" value="FAD-binding/transporter-associated domain-like"/>
    <property type="match status" value="1"/>
</dbReference>
<dbReference type="InterPro" id="IPR003170">
    <property type="entry name" value="MurB"/>
</dbReference>
<evidence type="ECO:0000256" key="12">
    <source>
        <dbReference type="ARBA" id="ARBA00022984"/>
    </source>
</evidence>
<dbReference type="GO" id="GO:0008762">
    <property type="term" value="F:UDP-N-acetylmuramate dehydrogenase activity"/>
    <property type="evidence" value="ECO:0007669"/>
    <property type="project" value="UniProtKB-EC"/>
</dbReference>
<keyword evidence="14" id="KW-0131">Cell cycle</keyword>
<dbReference type="InterPro" id="IPR016167">
    <property type="entry name" value="FAD-bd_PCMH_sub1"/>
</dbReference>
<protein>
    <recommendedName>
        <fullName evidence="5">UDP-N-acetylmuramate dehydrogenase</fullName>
        <ecNumber evidence="5">1.3.1.98</ecNumber>
    </recommendedName>
</protein>
<feature type="domain" description="FAD-binding PCMH-type" evidence="17">
    <location>
        <begin position="19"/>
        <end position="189"/>
    </location>
</feature>
<keyword evidence="15" id="KW-0961">Cell wall biogenesis/degradation</keyword>
<dbReference type="NCBIfam" id="NF010478">
    <property type="entry name" value="PRK13903.1"/>
    <property type="match status" value="1"/>
</dbReference>
<dbReference type="InterPro" id="IPR006094">
    <property type="entry name" value="Oxid_FAD_bind_N"/>
</dbReference>
<dbReference type="Gene3D" id="3.90.78.10">
    <property type="entry name" value="UDP-N-acetylenolpyruvoylglucosamine reductase, C-terminal domain"/>
    <property type="match status" value="1"/>
</dbReference>
<keyword evidence="8" id="KW-0285">Flavoprotein</keyword>
<dbReference type="GO" id="GO:0009252">
    <property type="term" value="P:peptidoglycan biosynthetic process"/>
    <property type="evidence" value="ECO:0007669"/>
    <property type="project" value="UniProtKB-UniPathway"/>
</dbReference>
<evidence type="ECO:0000256" key="14">
    <source>
        <dbReference type="ARBA" id="ARBA00023306"/>
    </source>
</evidence>
<sequence>MTLSITEQVDLQPYNSFGIAERARQLVLVHSERALHCALTLAAAREWPVTLLGGGSNVVLTGELPGLVVVMRNRGRRVLSRESETVVIEAEAGENWHALVNWTLDLGLSGLENLSLIPGTVGASPVQNIGAYGVELQDVFESLDAFDRQTGQTHQFTLQDCCFAYRDSLFKQRPGRYVILRVRLRLSRRQQLKIDYGPLKAAWLATGLTHASARVVSELVCTIRRSKLPDPAKLGNAGSFFKNPLVTAAQAEQLTRTWPQLPCYPQSNGGAKLAAGWLIDQAGWKGHRQGAVGVHSEQALVLVNFGGARGDEVMTLARRIQADIRQRFGIELEMEPQLIGG</sequence>
<evidence type="ECO:0000256" key="8">
    <source>
        <dbReference type="ARBA" id="ARBA00022630"/>
    </source>
</evidence>
<comment type="cofactor">
    <cofactor evidence="1">
        <name>FAD</name>
        <dbReference type="ChEBI" id="CHEBI:57692"/>
    </cofactor>
</comment>
<comment type="catalytic activity">
    <reaction evidence="16">
        <text>UDP-N-acetyl-alpha-D-muramate + NADP(+) = UDP-N-acetyl-3-O-(1-carboxyvinyl)-alpha-D-glucosamine + NADPH + H(+)</text>
        <dbReference type="Rhea" id="RHEA:12248"/>
        <dbReference type="ChEBI" id="CHEBI:15378"/>
        <dbReference type="ChEBI" id="CHEBI:57783"/>
        <dbReference type="ChEBI" id="CHEBI:58349"/>
        <dbReference type="ChEBI" id="CHEBI:68483"/>
        <dbReference type="ChEBI" id="CHEBI:70757"/>
        <dbReference type="EC" id="1.3.1.98"/>
    </reaction>
</comment>
<evidence type="ECO:0000256" key="10">
    <source>
        <dbReference type="ARBA" id="ARBA00022857"/>
    </source>
</evidence>
<dbReference type="HAMAP" id="MF_00037">
    <property type="entry name" value="MurB"/>
    <property type="match status" value="1"/>
</dbReference>
<keyword evidence="7" id="KW-0132">Cell division</keyword>
<evidence type="ECO:0000256" key="4">
    <source>
        <dbReference type="ARBA" id="ARBA00004752"/>
    </source>
</evidence>
<evidence type="ECO:0000313" key="18">
    <source>
        <dbReference type="EMBL" id="KKO01380.1"/>
    </source>
</evidence>
<comment type="pathway">
    <text evidence="4">Cell wall biogenesis; peptidoglycan biosynthesis.</text>
</comment>
<proteinExistence type="inferred from homology"/>
<dbReference type="Gene3D" id="3.30.43.10">
    <property type="entry name" value="Uridine Diphospho-n-acetylenolpyruvylglucosamine Reductase, domain 2"/>
    <property type="match status" value="1"/>
</dbReference>
<dbReference type="SUPFAM" id="SSF56194">
    <property type="entry name" value="Uridine diphospho-N-Acetylenolpyruvylglucosamine reductase, MurB, C-terminal domain"/>
    <property type="match status" value="1"/>
</dbReference>
<keyword evidence="9" id="KW-0274">FAD</keyword>
<keyword evidence="11" id="KW-0133">Cell shape</keyword>
<comment type="function">
    <text evidence="2">Cell wall formation.</text>
</comment>
<dbReference type="PANTHER" id="PTHR21071:SF4">
    <property type="entry name" value="UDP-N-ACETYLENOLPYRUVOYLGLUCOSAMINE REDUCTASE"/>
    <property type="match status" value="1"/>
</dbReference>
<accession>A0A0F9VBI8</accession>
<evidence type="ECO:0000256" key="15">
    <source>
        <dbReference type="ARBA" id="ARBA00023316"/>
    </source>
</evidence>
<dbReference type="GO" id="GO:0071555">
    <property type="term" value="P:cell wall organization"/>
    <property type="evidence" value="ECO:0007669"/>
    <property type="project" value="UniProtKB-KW"/>
</dbReference>
<keyword evidence="10" id="KW-0521">NADP</keyword>
<dbReference type="InterPro" id="IPR036635">
    <property type="entry name" value="MurB_C_sf"/>
</dbReference>
<evidence type="ECO:0000256" key="9">
    <source>
        <dbReference type="ARBA" id="ARBA00022827"/>
    </source>
</evidence>
<evidence type="ECO:0000256" key="1">
    <source>
        <dbReference type="ARBA" id="ARBA00001974"/>
    </source>
</evidence>
<organism evidence="18">
    <name type="scientific">marine sediment metagenome</name>
    <dbReference type="NCBI Taxonomy" id="412755"/>
    <lineage>
        <taxon>unclassified sequences</taxon>
        <taxon>metagenomes</taxon>
        <taxon>ecological metagenomes</taxon>
    </lineage>
</organism>
<evidence type="ECO:0000259" key="17">
    <source>
        <dbReference type="PROSITE" id="PS51387"/>
    </source>
</evidence>
<dbReference type="GO" id="GO:0005829">
    <property type="term" value="C:cytosol"/>
    <property type="evidence" value="ECO:0007669"/>
    <property type="project" value="TreeGrafter"/>
</dbReference>
<dbReference type="InterPro" id="IPR016169">
    <property type="entry name" value="FAD-bd_PCMH_sub2"/>
</dbReference>
<evidence type="ECO:0000256" key="11">
    <source>
        <dbReference type="ARBA" id="ARBA00022960"/>
    </source>
</evidence>
<evidence type="ECO:0000256" key="7">
    <source>
        <dbReference type="ARBA" id="ARBA00022618"/>
    </source>
</evidence>
<dbReference type="GO" id="GO:0008360">
    <property type="term" value="P:regulation of cell shape"/>
    <property type="evidence" value="ECO:0007669"/>
    <property type="project" value="UniProtKB-KW"/>
</dbReference>
<evidence type="ECO:0000256" key="3">
    <source>
        <dbReference type="ARBA" id="ARBA00004496"/>
    </source>
</evidence>
<dbReference type="InterPro" id="IPR011601">
    <property type="entry name" value="MurB_C"/>
</dbReference>
<dbReference type="UniPathway" id="UPA00219"/>
<dbReference type="Pfam" id="PF01565">
    <property type="entry name" value="FAD_binding_4"/>
    <property type="match status" value="1"/>
</dbReference>
<dbReference type="AlphaFoldDB" id="A0A0F9VBI8"/>
<dbReference type="PROSITE" id="PS51387">
    <property type="entry name" value="FAD_PCMH"/>
    <property type="match status" value="1"/>
</dbReference>
<evidence type="ECO:0000256" key="2">
    <source>
        <dbReference type="ARBA" id="ARBA00003921"/>
    </source>
</evidence>
<dbReference type="EMBL" id="LAZR01000035">
    <property type="protein sequence ID" value="KKO01380.1"/>
    <property type="molecule type" value="Genomic_DNA"/>
</dbReference>
<comment type="caution">
    <text evidence="18">The sequence shown here is derived from an EMBL/GenBank/DDBJ whole genome shotgun (WGS) entry which is preliminary data.</text>
</comment>
<reference evidence="18" key="1">
    <citation type="journal article" date="2015" name="Nature">
        <title>Complex archaea that bridge the gap between prokaryotes and eukaryotes.</title>
        <authorList>
            <person name="Spang A."/>
            <person name="Saw J.H."/>
            <person name="Jorgensen S.L."/>
            <person name="Zaremba-Niedzwiedzka K."/>
            <person name="Martijn J."/>
            <person name="Lind A.E."/>
            <person name="van Eijk R."/>
            <person name="Schleper C."/>
            <person name="Guy L."/>
            <person name="Ettema T.J."/>
        </authorList>
    </citation>
    <scope>NUCLEOTIDE SEQUENCE</scope>
</reference>
<dbReference type="NCBIfam" id="TIGR00179">
    <property type="entry name" value="murB"/>
    <property type="match status" value="1"/>
</dbReference>
<dbReference type="GO" id="GO:0071949">
    <property type="term" value="F:FAD binding"/>
    <property type="evidence" value="ECO:0007669"/>
    <property type="project" value="InterPro"/>
</dbReference>
<dbReference type="InterPro" id="IPR016166">
    <property type="entry name" value="FAD-bd_PCMH"/>
</dbReference>
<comment type="subcellular location">
    <subcellularLocation>
        <location evidence="3">Cytoplasm</location>
    </subcellularLocation>
</comment>
<evidence type="ECO:0000256" key="13">
    <source>
        <dbReference type="ARBA" id="ARBA00023002"/>
    </source>
</evidence>
<dbReference type="InterPro" id="IPR036318">
    <property type="entry name" value="FAD-bd_PCMH-like_sf"/>
</dbReference>
<dbReference type="GO" id="GO:0051301">
    <property type="term" value="P:cell division"/>
    <property type="evidence" value="ECO:0007669"/>
    <property type="project" value="UniProtKB-KW"/>
</dbReference>
<keyword evidence="12" id="KW-0573">Peptidoglycan synthesis</keyword>
<gene>
    <name evidence="18" type="ORF">LCGC14_0115910</name>
</gene>
<name>A0A0F9VBI8_9ZZZZ</name>
<keyword evidence="6" id="KW-0963">Cytoplasm</keyword>
<dbReference type="Gene3D" id="3.30.465.10">
    <property type="match status" value="1"/>
</dbReference>